<evidence type="ECO:0000313" key="5">
    <source>
        <dbReference type="EMBL" id="CAI9787892.1"/>
    </source>
</evidence>
<evidence type="ECO:0000256" key="3">
    <source>
        <dbReference type="SAM" id="SignalP"/>
    </source>
</evidence>
<dbReference type="PROSITE" id="PS51473">
    <property type="entry name" value="GNK2"/>
    <property type="match status" value="1"/>
</dbReference>
<dbReference type="FunFam" id="3.30.430.20:FF:000003">
    <property type="entry name" value="Cysteine-rich RLK (RECEPTOR-like protein kinase) 10"/>
    <property type="match status" value="1"/>
</dbReference>
<gene>
    <name evidence="5" type="ORF">FPE_LOCUS35322</name>
</gene>
<dbReference type="CDD" id="cd23509">
    <property type="entry name" value="Gnk2-like"/>
    <property type="match status" value="1"/>
</dbReference>
<evidence type="ECO:0000259" key="4">
    <source>
        <dbReference type="PROSITE" id="PS51473"/>
    </source>
</evidence>
<organism evidence="5 6">
    <name type="scientific">Fraxinus pennsylvanica</name>
    <dbReference type="NCBI Taxonomy" id="56036"/>
    <lineage>
        <taxon>Eukaryota</taxon>
        <taxon>Viridiplantae</taxon>
        <taxon>Streptophyta</taxon>
        <taxon>Embryophyta</taxon>
        <taxon>Tracheophyta</taxon>
        <taxon>Spermatophyta</taxon>
        <taxon>Magnoliopsida</taxon>
        <taxon>eudicotyledons</taxon>
        <taxon>Gunneridae</taxon>
        <taxon>Pentapetalae</taxon>
        <taxon>asterids</taxon>
        <taxon>lamiids</taxon>
        <taxon>Lamiales</taxon>
        <taxon>Oleaceae</taxon>
        <taxon>Oleeae</taxon>
        <taxon>Fraxinus</taxon>
    </lineage>
</organism>
<name>A0AAD2AGR0_9LAMI</name>
<dbReference type="InterPro" id="IPR002902">
    <property type="entry name" value="GNK2"/>
</dbReference>
<dbReference type="Proteomes" id="UP000834106">
    <property type="component" value="Chromosome 23"/>
</dbReference>
<evidence type="ECO:0000313" key="6">
    <source>
        <dbReference type="Proteomes" id="UP000834106"/>
    </source>
</evidence>
<dbReference type="InterPro" id="IPR038408">
    <property type="entry name" value="GNK2_sf"/>
</dbReference>
<feature type="domain" description="Gnk2-homologous" evidence="4">
    <location>
        <begin position="31"/>
        <end position="134"/>
    </location>
</feature>
<reference evidence="5" key="1">
    <citation type="submission" date="2023-05" db="EMBL/GenBank/DDBJ databases">
        <authorList>
            <person name="Huff M."/>
        </authorList>
    </citation>
    <scope>NUCLEOTIDE SEQUENCE</scope>
</reference>
<evidence type="ECO:0000256" key="2">
    <source>
        <dbReference type="ARBA" id="ARBA00022737"/>
    </source>
</evidence>
<dbReference type="EMBL" id="OU503058">
    <property type="protein sequence ID" value="CAI9787892.1"/>
    <property type="molecule type" value="Genomic_DNA"/>
</dbReference>
<dbReference type="PANTHER" id="PTHR32099:SF51">
    <property type="entry name" value="CYSTEINE-RICH RECEPTOR-LIKE PROTEIN KINASE 25 ISOFORM X1"/>
    <property type="match status" value="1"/>
</dbReference>
<accession>A0AAD2AGR0</accession>
<keyword evidence="2" id="KW-0677">Repeat</keyword>
<keyword evidence="1 3" id="KW-0732">Signal</keyword>
<keyword evidence="6" id="KW-1185">Reference proteome</keyword>
<evidence type="ECO:0000256" key="1">
    <source>
        <dbReference type="ARBA" id="ARBA00022729"/>
    </source>
</evidence>
<protein>
    <recommendedName>
        <fullName evidence="4">Gnk2-homologous domain-containing protein</fullName>
    </recommendedName>
</protein>
<sequence length="207" mass="23224">MSSWKWLPSFIFLVCLINLVSIVKSQFPTQISFLYECQNNGNYTSNSPYKTNLDNLLSSVSTNINTNNGFYNNSIGENSDRVNVIALCRADLQPSQCRYYVENATAEILKRCPNQKQAILWHEFCMVRYSNEAIFGILANSPMISGRSGENVTNTDVFYRELDVLLNSLHGHAAFNSSPKKFAAATRGVNDSNHPLISAFEQCTPDT</sequence>
<dbReference type="AlphaFoldDB" id="A0AAD2AGR0"/>
<feature type="chain" id="PRO_5042079701" description="Gnk2-homologous domain-containing protein" evidence="3">
    <location>
        <begin position="26"/>
        <end position="207"/>
    </location>
</feature>
<dbReference type="PANTHER" id="PTHR32099">
    <property type="entry name" value="CYSTEINE-RICH REPEAT SECRETORY PROTEIN"/>
    <property type="match status" value="1"/>
</dbReference>
<feature type="signal peptide" evidence="3">
    <location>
        <begin position="1"/>
        <end position="25"/>
    </location>
</feature>
<proteinExistence type="predicted"/>
<dbReference type="Gene3D" id="3.30.430.20">
    <property type="entry name" value="Gnk2 domain, C-X8-C-X2-C motif"/>
    <property type="match status" value="1"/>
</dbReference>
<dbReference type="Pfam" id="PF01657">
    <property type="entry name" value="Stress-antifung"/>
    <property type="match status" value="1"/>
</dbReference>